<dbReference type="RefSeq" id="WP_204021960.1">
    <property type="nucleotide sequence ID" value="NZ_BOOW01000007.1"/>
</dbReference>
<feature type="region of interest" description="Disordered" evidence="5">
    <location>
        <begin position="249"/>
        <end position="301"/>
    </location>
</feature>
<comment type="subcellular location">
    <subcellularLocation>
        <location evidence="1">Membrane</location>
        <topology evidence="1">Multi-pass membrane protein</topology>
    </subcellularLocation>
</comment>
<dbReference type="AlphaFoldDB" id="A0A919RBT3"/>
<name>A0A919RBT3_9ACTN</name>
<comment type="caution">
    <text evidence="8">The sequence shown here is derived from an EMBL/GenBank/DDBJ whole genome shotgun (WGS) entry which is preliminary data.</text>
</comment>
<accession>A0A919RBT3</accession>
<dbReference type="EMBL" id="BOOW01000007">
    <property type="protein sequence ID" value="GII91041.1"/>
    <property type="molecule type" value="Genomic_DNA"/>
</dbReference>
<protein>
    <recommendedName>
        <fullName evidence="7">RDD domain-containing protein</fullName>
    </recommendedName>
</protein>
<feature type="compositionally biased region" description="Pro residues" evidence="5">
    <location>
        <begin position="266"/>
        <end position="278"/>
    </location>
</feature>
<keyword evidence="3 6" id="KW-1133">Transmembrane helix</keyword>
<proteinExistence type="predicted"/>
<evidence type="ECO:0000256" key="6">
    <source>
        <dbReference type="SAM" id="Phobius"/>
    </source>
</evidence>
<feature type="compositionally biased region" description="Low complexity" evidence="5">
    <location>
        <begin position="251"/>
        <end position="265"/>
    </location>
</feature>
<reference evidence="8" key="1">
    <citation type="submission" date="2021-01" db="EMBL/GenBank/DDBJ databases">
        <title>Whole genome shotgun sequence of Sinosporangium siamense NBRC 109515.</title>
        <authorList>
            <person name="Komaki H."/>
            <person name="Tamura T."/>
        </authorList>
    </citation>
    <scope>NUCLEOTIDE SEQUENCE</scope>
    <source>
        <strain evidence="8">NBRC 109515</strain>
    </source>
</reference>
<feature type="region of interest" description="Disordered" evidence="5">
    <location>
        <begin position="314"/>
        <end position="396"/>
    </location>
</feature>
<keyword evidence="4 6" id="KW-0472">Membrane</keyword>
<evidence type="ECO:0000256" key="4">
    <source>
        <dbReference type="ARBA" id="ARBA00023136"/>
    </source>
</evidence>
<feature type="transmembrane region" description="Helical" evidence="6">
    <location>
        <begin position="23"/>
        <end position="45"/>
    </location>
</feature>
<dbReference type="Pfam" id="PF06271">
    <property type="entry name" value="RDD"/>
    <property type="match status" value="1"/>
</dbReference>
<evidence type="ECO:0000256" key="3">
    <source>
        <dbReference type="ARBA" id="ARBA00022989"/>
    </source>
</evidence>
<feature type="compositionally biased region" description="Low complexity" evidence="5">
    <location>
        <begin position="329"/>
        <end position="350"/>
    </location>
</feature>
<sequence>MTDVVTGEAVVVEVRLAQLPTRALSIFIDAVIQLAFMVTVILLVANASVITDGAMSSAMLLLFIVLVIVGYPTAFESLTRGRTPGKMALGLRVVSEDGSPERFRQALFRALAGVVEFWLLLGAPALITSLISAKGKRLGDIFSGTAVISERGPRAQEPTLEIPASLAAWAATLELSRLSVELAGTARQYLARLDHLAPAVGHEMGNRIAAQVAAVVSPPPPPGVPAWVYLSAVLAERRNRDHARLAGRLSGAGQQAHAPQAAPWQSAPPSPNPNPSPWGHPDAGHAAMATHTGGAVPGAVQPYAQPDAAQHYAYPGGAVPGTAQSHPHPGAAAQPYAQPGAVQPQAQPGAWGHPGGHGQAPPSAASGQPGGAVPGAVAPEGRSASDPTPGGFVLPS</sequence>
<gene>
    <name evidence="8" type="ORF">Ssi02_12720</name>
</gene>
<dbReference type="PANTHER" id="PTHR38480">
    <property type="entry name" value="SLR0254 PROTEIN"/>
    <property type="match status" value="1"/>
</dbReference>
<feature type="transmembrane region" description="Helical" evidence="6">
    <location>
        <begin position="57"/>
        <end position="75"/>
    </location>
</feature>
<dbReference type="Proteomes" id="UP000606172">
    <property type="component" value="Unassembled WGS sequence"/>
</dbReference>
<keyword evidence="2 6" id="KW-0812">Transmembrane</keyword>
<dbReference type="InterPro" id="IPR010432">
    <property type="entry name" value="RDD"/>
</dbReference>
<keyword evidence="9" id="KW-1185">Reference proteome</keyword>
<evidence type="ECO:0000256" key="5">
    <source>
        <dbReference type="SAM" id="MobiDB-lite"/>
    </source>
</evidence>
<evidence type="ECO:0000259" key="7">
    <source>
        <dbReference type="Pfam" id="PF06271"/>
    </source>
</evidence>
<organism evidence="8 9">
    <name type="scientific">Sinosporangium siamense</name>
    <dbReference type="NCBI Taxonomy" id="1367973"/>
    <lineage>
        <taxon>Bacteria</taxon>
        <taxon>Bacillati</taxon>
        <taxon>Actinomycetota</taxon>
        <taxon>Actinomycetes</taxon>
        <taxon>Streptosporangiales</taxon>
        <taxon>Streptosporangiaceae</taxon>
        <taxon>Sinosporangium</taxon>
    </lineage>
</organism>
<evidence type="ECO:0000313" key="8">
    <source>
        <dbReference type="EMBL" id="GII91041.1"/>
    </source>
</evidence>
<evidence type="ECO:0000313" key="9">
    <source>
        <dbReference type="Proteomes" id="UP000606172"/>
    </source>
</evidence>
<evidence type="ECO:0000256" key="1">
    <source>
        <dbReference type="ARBA" id="ARBA00004141"/>
    </source>
</evidence>
<evidence type="ECO:0000256" key="2">
    <source>
        <dbReference type="ARBA" id="ARBA00022692"/>
    </source>
</evidence>
<feature type="transmembrane region" description="Helical" evidence="6">
    <location>
        <begin position="106"/>
        <end position="127"/>
    </location>
</feature>
<feature type="domain" description="RDD" evidence="7">
    <location>
        <begin position="17"/>
        <end position="143"/>
    </location>
</feature>
<feature type="compositionally biased region" description="Low complexity" evidence="5">
    <location>
        <begin position="279"/>
        <end position="294"/>
    </location>
</feature>
<dbReference type="GO" id="GO:0016020">
    <property type="term" value="C:membrane"/>
    <property type="evidence" value="ECO:0007669"/>
    <property type="project" value="UniProtKB-SubCell"/>
</dbReference>
<dbReference type="PANTHER" id="PTHR38480:SF1">
    <property type="entry name" value="SLR0254 PROTEIN"/>
    <property type="match status" value="1"/>
</dbReference>